<evidence type="ECO:0000256" key="2">
    <source>
        <dbReference type="ARBA" id="ARBA00022840"/>
    </source>
</evidence>
<dbReference type="GO" id="GO:0005829">
    <property type="term" value="C:cytosol"/>
    <property type="evidence" value="ECO:0007669"/>
    <property type="project" value="TreeGrafter"/>
</dbReference>
<keyword evidence="1" id="KW-0547">Nucleotide-binding</keyword>
<dbReference type="InterPro" id="IPR027417">
    <property type="entry name" value="P-loop_NTPase"/>
</dbReference>
<dbReference type="CDD" id="cd02038">
    <property type="entry name" value="FlhG-like"/>
    <property type="match status" value="1"/>
</dbReference>
<dbReference type="GO" id="GO:0009898">
    <property type="term" value="C:cytoplasmic side of plasma membrane"/>
    <property type="evidence" value="ECO:0007669"/>
    <property type="project" value="TreeGrafter"/>
</dbReference>
<dbReference type="PANTHER" id="PTHR43384:SF4">
    <property type="entry name" value="CELLULOSE BIOSYNTHESIS PROTEIN BCSQ-RELATED"/>
    <property type="match status" value="1"/>
</dbReference>
<evidence type="ECO:0000313" key="3">
    <source>
        <dbReference type="EMBL" id="VAW52159.1"/>
    </source>
</evidence>
<dbReference type="AlphaFoldDB" id="A0A3B0WSL1"/>
<dbReference type="GO" id="GO:0005524">
    <property type="term" value="F:ATP binding"/>
    <property type="evidence" value="ECO:0007669"/>
    <property type="project" value="UniProtKB-KW"/>
</dbReference>
<dbReference type="FunFam" id="3.40.50.300:FF:000158">
    <property type="entry name" value="Site-determining protein"/>
    <property type="match status" value="1"/>
</dbReference>
<dbReference type="PIRSF" id="PIRSF003092">
    <property type="entry name" value="MinD"/>
    <property type="match status" value="1"/>
</dbReference>
<reference evidence="3" key="1">
    <citation type="submission" date="2018-06" db="EMBL/GenBank/DDBJ databases">
        <authorList>
            <person name="Zhirakovskaya E."/>
        </authorList>
    </citation>
    <scope>NUCLEOTIDE SEQUENCE</scope>
</reference>
<keyword evidence="3" id="KW-0966">Cell projection</keyword>
<gene>
    <name evidence="3" type="ORF">MNBD_GAMMA05-676</name>
</gene>
<keyword evidence="3" id="KW-0282">Flagellum</keyword>
<keyword evidence="3" id="KW-0969">Cilium</keyword>
<dbReference type="GO" id="GO:0051782">
    <property type="term" value="P:negative regulation of cell division"/>
    <property type="evidence" value="ECO:0007669"/>
    <property type="project" value="TreeGrafter"/>
</dbReference>
<sequence length="319" mass="34727">MQLSNMDVFSSSDQADNLRRIVNPRPLKIIAISSGKGGVGKTNVSINLALAMAKQGKEVMILDADLGLANIDVLLGLTTEYDLSHVIRGERTLEEIIISGPENIKIIPASSGINEMANLTPSQQMGLINAFSELGHAVDVLIVDTGAGLSSTVTNFCKASQDVVVVVHDEPASITDAYAFIKVMSRKHNVSRFHVLANMAHNAHEGSALFKKLTKATDRFLDVILTYLGSVPYDEKLRKSVQHQRAVVEAFPRSPSALAFKRISRQINNWPVETLSSHGHSTGELKFFVERIIQSEMVMTNIAQATSFNSVVTQQEACG</sequence>
<name>A0A3B0WSL1_9ZZZZ</name>
<dbReference type="InterPro" id="IPR025501">
    <property type="entry name" value="MinD_FleN"/>
</dbReference>
<evidence type="ECO:0000256" key="1">
    <source>
        <dbReference type="ARBA" id="ARBA00022741"/>
    </source>
</evidence>
<protein>
    <submittedName>
        <fullName evidence="3">Flagellar synthesis regulator FleN</fullName>
    </submittedName>
</protein>
<dbReference type="Gene3D" id="3.40.50.300">
    <property type="entry name" value="P-loop containing nucleotide triphosphate hydrolases"/>
    <property type="match status" value="1"/>
</dbReference>
<dbReference type="Pfam" id="PF10609">
    <property type="entry name" value="ParA"/>
    <property type="match status" value="1"/>
</dbReference>
<dbReference type="GO" id="GO:0016887">
    <property type="term" value="F:ATP hydrolysis activity"/>
    <property type="evidence" value="ECO:0007669"/>
    <property type="project" value="TreeGrafter"/>
</dbReference>
<dbReference type="InterPro" id="IPR033756">
    <property type="entry name" value="YlxH/NBP35"/>
</dbReference>
<dbReference type="InterPro" id="IPR050625">
    <property type="entry name" value="ParA/MinD_ATPase"/>
</dbReference>
<dbReference type="PANTHER" id="PTHR43384">
    <property type="entry name" value="SEPTUM SITE-DETERMINING PROTEIN MIND HOMOLOG, CHLOROPLASTIC-RELATED"/>
    <property type="match status" value="1"/>
</dbReference>
<dbReference type="InterPro" id="IPR033875">
    <property type="entry name" value="FlhG"/>
</dbReference>
<dbReference type="SUPFAM" id="SSF52540">
    <property type="entry name" value="P-loop containing nucleoside triphosphate hydrolases"/>
    <property type="match status" value="1"/>
</dbReference>
<accession>A0A3B0WSL1</accession>
<dbReference type="EMBL" id="UOFE01000024">
    <property type="protein sequence ID" value="VAW52159.1"/>
    <property type="molecule type" value="Genomic_DNA"/>
</dbReference>
<proteinExistence type="predicted"/>
<organism evidence="3">
    <name type="scientific">hydrothermal vent metagenome</name>
    <dbReference type="NCBI Taxonomy" id="652676"/>
    <lineage>
        <taxon>unclassified sequences</taxon>
        <taxon>metagenomes</taxon>
        <taxon>ecological metagenomes</taxon>
    </lineage>
</organism>
<keyword evidence="2" id="KW-0067">ATP-binding</keyword>